<accession>A0AAV2QF21</accession>
<feature type="signal peptide" evidence="1">
    <location>
        <begin position="1"/>
        <end position="20"/>
    </location>
</feature>
<comment type="caution">
    <text evidence="3">The sequence shown here is derived from an EMBL/GenBank/DDBJ whole genome shotgun (WGS) entry which is preliminary data.</text>
</comment>
<gene>
    <name evidence="3" type="ORF">MNOR_LOCUS10504</name>
</gene>
<name>A0AAV2QF21_MEGNR</name>
<dbReference type="EMBL" id="CAXKWB010005310">
    <property type="protein sequence ID" value="CAL4077787.1"/>
    <property type="molecule type" value="Genomic_DNA"/>
</dbReference>
<feature type="chain" id="PRO_5043875624" description="Ig-like domain-containing protein" evidence="1">
    <location>
        <begin position="21"/>
        <end position="165"/>
    </location>
</feature>
<dbReference type="AlphaFoldDB" id="A0AAV2QF21"/>
<sequence length="165" mass="17819">MSGKTLISLCLLAGVAGSYAGIARAPYGVVDVHVNYEPGLRAKRETPGQPKVTYSKETIAKAGEEVMLDCAVEGVDLKGVEGFGVSWAKIDLDKPTNSYPISAGGKILLFSSKYRIEHPADSYKYSLVVKGCSADHRCASDFRDNLKIKTEKIKLVDKTGKFSTN</sequence>
<protein>
    <recommendedName>
        <fullName evidence="2">Ig-like domain-containing protein</fullName>
    </recommendedName>
</protein>
<proteinExistence type="predicted"/>
<keyword evidence="1" id="KW-0732">Signal</keyword>
<organism evidence="3 4">
    <name type="scientific">Meganyctiphanes norvegica</name>
    <name type="common">Northern krill</name>
    <name type="synonym">Thysanopoda norvegica</name>
    <dbReference type="NCBI Taxonomy" id="48144"/>
    <lineage>
        <taxon>Eukaryota</taxon>
        <taxon>Metazoa</taxon>
        <taxon>Ecdysozoa</taxon>
        <taxon>Arthropoda</taxon>
        <taxon>Crustacea</taxon>
        <taxon>Multicrustacea</taxon>
        <taxon>Malacostraca</taxon>
        <taxon>Eumalacostraca</taxon>
        <taxon>Eucarida</taxon>
        <taxon>Euphausiacea</taxon>
        <taxon>Euphausiidae</taxon>
        <taxon>Meganyctiphanes</taxon>
    </lineage>
</organism>
<feature type="non-terminal residue" evidence="3">
    <location>
        <position position="165"/>
    </location>
</feature>
<dbReference type="Proteomes" id="UP001497623">
    <property type="component" value="Unassembled WGS sequence"/>
</dbReference>
<dbReference type="InterPro" id="IPR007110">
    <property type="entry name" value="Ig-like_dom"/>
</dbReference>
<reference evidence="3 4" key="1">
    <citation type="submission" date="2024-05" db="EMBL/GenBank/DDBJ databases">
        <authorList>
            <person name="Wallberg A."/>
        </authorList>
    </citation>
    <scope>NUCLEOTIDE SEQUENCE [LARGE SCALE GENOMIC DNA]</scope>
</reference>
<evidence type="ECO:0000259" key="2">
    <source>
        <dbReference type="PROSITE" id="PS50835"/>
    </source>
</evidence>
<evidence type="ECO:0000256" key="1">
    <source>
        <dbReference type="SAM" id="SignalP"/>
    </source>
</evidence>
<keyword evidence="4" id="KW-1185">Reference proteome</keyword>
<evidence type="ECO:0000313" key="4">
    <source>
        <dbReference type="Proteomes" id="UP001497623"/>
    </source>
</evidence>
<feature type="domain" description="Ig-like" evidence="2">
    <location>
        <begin position="50"/>
        <end position="154"/>
    </location>
</feature>
<dbReference type="PROSITE" id="PS50835">
    <property type="entry name" value="IG_LIKE"/>
    <property type="match status" value="1"/>
</dbReference>
<evidence type="ECO:0000313" key="3">
    <source>
        <dbReference type="EMBL" id="CAL4077787.1"/>
    </source>
</evidence>